<evidence type="ECO:0000313" key="2">
    <source>
        <dbReference type="EMBL" id="GJM54326.1"/>
    </source>
</evidence>
<dbReference type="Proteomes" id="UP001207736">
    <property type="component" value="Unassembled WGS sequence"/>
</dbReference>
<reference evidence="1 4" key="1">
    <citation type="submission" date="2021-11" db="EMBL/GenBank/DDBJ databases">
        <title>Draft genome sequence of Capnocytophaga sp. strain KC07075 isolated from cat oral cavity.</title>
        <authorList>
            <person name="Suzuki M."/>
            <person name="Imaoka K."/>
            <person name="Kimura M."/>
            <person name="Morikawa S."/>
            <person name="Maeda K."/>
        </authorList>
    </citation>
    <scope>NUCLEOTIDE SEQUENCE</scope>
    <source>
        <strain evidence="1">KC07075</strain>
        <strain evidence="2 4">KC07079</strain>
    </source>
</reference>
<dbReference type="EMBL" id="BQKA01000072">
    <property type="protein sequence ID" value="GJM51593.1"/>
    <property type="molecule type" value="Genomic_DNA"/>
</dbReference>
<organism evidence="1 3">
    <name type="scientific">Capnocytophaga catalasegens</name>
    <dbReference type="NCBI Taxonomy" id="1004260"/>
    <lineage>
        <taxon>Bacteria</taxon>
        <taxon>Pseudomonadati</taxon>
        <taxon>Bacteroidota</taxon>
        <taxon>Flavobacteriia</taxon>
        <taxon>Flavobacteriales</taxon>
        <taxon>Flavobacteriaceae</taxon>
        <taxon>Capnocytophaga</taxon>
    </lineage>
</organism>
<proteinExistence type="predicted"/>
<evidence type="ECO:0008006" key="5">
    <source>
        <dbReference type="Google" id="ProtNLM"/>
    </source>
</evidence>
<accession>A0AAV5B098</accession>
<gene>
    <name evidence="1" type="ORF">RCZ15_25660</name>
    <name evidence="2" type="ORF">RCZ16_26420</name>
</gene>
<dbReference type="AlphaFoldDB" id="A0AAV5B098"/>
<evidence type="ECO:0000313" key="4">
    <source>
        <dbReference type="Proteomes" id="UP001208692"/>
    </source>
</evidence>
<dbReference type="Proteomes" id="UP001208692">
    <property type="component" value="Unassembled WGS sequence"/>
</dbReference>
<dbReference type="EMBL" id="BQKB01000092">
    <property type="protein sequence ID" value="GJM54326.1"/>
    <property type="molecule type" value="Genomic_DNA"/>
</dbReference>
<evidence type="ECO:0000313" key="3">
    <source>
        <dbReference type="Proteomes" id="UP001207736"/>
    </source>
</evidence>
<sequence length="211" mass="26016">MTTTKVFGIFFSLTFLFSCVEKKKLDKDLEIQRIDIFFDFFENCEPEIQWKDGRYYKGDSIVDRIDCINNYLLQDRYVMDENKEKYVLKESRKWRNIGIYKPTIFNHIPLEYIEKNKKYYFEKKEFQAENATFYFKDGTKTYWHFDKVSRYYPNIQNMIENYEYGEVGVFFHILSETSRYIGYLDSEYICEITKEFAEYDNNREILRRYEQ</sequence>
<evidence type="ECO:0000313" key="1">
    <source>
        <dbReference type="EMBL" id="GJM51593.1"/>
    </source>
</evidence>
<name>A0AAV5B098_9FLAO</name>
<comment type="caution">
    <text evidence="1">The sequence shown here is derived from an EMBL/GenBank/DDBJ whole genome shotgun (WGS) entry which is preliminary data.</text>
</comment>
<keyword evidence="4" id="KW-1185">Reference proteome</keyword>
<protein>
    <recommendedName>
        <fullName evidence="5">Lipoprotein</fullName>
    </recommendedName>
</protein>
<dbReference type="PROSITE" id="PS51257">
    <property type="entry name" value="PROKAR_LIPOPROTEIN"/>
    <property type="match status" value="1"/>
</dbReference>